<dbReference type="RefSeq" id="WP_146849555.1">
    <property type="nucleotide sequence ID" value="NZ_BKAG01000006.1"/>
</dbReference>
<dbReference type="AlphaFoldDB" id="A0A512M5G8"/>
<comment type="caution">
    <text evidence="2">The sequence shown here is derived from an EMBL/GenBank/DDBJ whole genome shotgun (WGS) entry which is preliminary data.</text>
</comment>
<protein>
    <recommendedName>
        <fullName evidence="1">3-keto-alpha-glucoside-1,2-lyase/3-keto-2-hydroxy-glucal hydratase domain-containing protein</fullName>
    </recommendedName>
</protein>
<evidence type="ECO:0000313" key="2">
    <source>
        <dbReference type="EMBL" id="GEP41972.1"/>
    </source>
</evidence>
<dbReference type="EMBL" id="BKAG01000006">
    <property type="protein sequence ID" value="GEP41972.1"/>
    <property type="molecule type" value="Genomic_DNA"/>
</dbReference>
<dbReference type="InterPro" id="IPR010496">
    <property type="entry name" value="AL/BT2_dom"/>
</dbReference>
<dbReference type="Gene3D" id="2.60.120.560">
    <property type="entry name" value="Exo-inulinase, domain 1"/>
    <property type="match status" value="1"/>
</dbReference>
<gene>
    <name evidence="2" type="ORF">BGE01nite_12630</name>
</gene>
<reference evidence="2 3" key="1">
    <citation type="submission" date="2019-07" db="EMBL/GenBank/DDBJ databases">
        <title>Whole genome shotgun sequence of Brevifollis gellanilyticus NBRC 108608.</title>
        <authorList>
            <person name="Hosoyama A."/>
            <person name="Uohara A."/>
            <person name="Ohji S."/>
            <person name="Ichikawa N."/>
        </authorList>
    </citation>
    <scope>NUCLEOTIDE SEQUENCE [LARGE SCALE GENOMIC DNA]</scope>
    <source>
        <strain evidence="2 3">NBRC 108608</strain>
    </source>
</reference>
<evidence type="ECO:0000259" key="1">
    <source>
        <dbReference type="Pfam" id="PF06439"/>
    </source>
</evidence>
<organism evidence="2 3">
    <name type="scientific">Brevifollis gellanilyticus</name>
    <dbReference type="NCBI Taxonomy" id="748831"/>
    <lineage>
        <taxon>Bacteria</taxon>
        <taxon>Pseudomonadati</taxon>
        <taxon>Verrucomicrobiota</taxon>
        <taxon>Verrucomicrobiia</taxon>
        <taxon>Verrucomicrobiales</taxon>
        <taxon>Verrucomicrobiaceae</taxon>
    </lineage>
</organism>
<feature type="domain" description="3-keto-alpha-glucoside-1,2-lyase/3-keto-2-hydroxy-glucal hydratase" evidence="1">
    <location>
        <begin position="126"/>
        <end position="189"/>
    </location>
</feature>
<sequence>MHAVLSLLLVVLLVPGLVGCRPSASAPVPASVPQRWNLLDEKHAPLWLPAGIPDEGKVMVEKAEITLVTGLPMTGCKFAAWSELGLPGTSYRITYEALRVEGEDSFGMCTFPVSSHEAHATFVIGGWGGTLTGISSIDFKDASENSTRAEQRFENGVWQRVRIEVRPEDMQAWVNDKLVVNVSIKGRKVGLRPGFIDHCVPFGFATWNTTGKVRSVVVENLK</sequence>
<dbReference type="Proteomes" id="UP000321577">
    <property type="component" value="Unassembled WGS sequence"/>
</dbReference>
<keyword evidence="3" id="KW-1185">Reference proteome</keyword>
<dbReference type="Pfam" id="PF06439">
    <property type="entry name" value="3keto-disac_hyd"/>
    <property type="match status" value="1"/>
</dbReference>
<dbReference type="OrthoDB" id="194079at2"/>
<evidence type="ECO:0000313" key="3">
    <source>
        <dbReference type="Proteomes" id="UP000321577"/>
    </source>
</evidence>
<name>A0A512M5G8_9BACT</name>
<accession>A0A512M5G8</accession>
<proteinExistence type="predicted"/>
<dbReference type="GO" id="GO:0016787">
    <property type="term" value="F:hydrolase activity"/>
    <property type="evidence" value="ECO:0007669"/>
    <property type="project" value="InterPro"/>
</dbReference>